<dbReference type="Proteomes" id="UP000823775">
    <property type="component" value="Unassembled WGS sequence"/>
</dbReference>
<protein>
    <submittedName>
        <fullName evidence="2">Uncharacterized protein</fullName>
    </submittedName>
</protein>
<feature type="compositionally biased region" description="Basic and acidic residues" evidence="1">
    <location>
        <begin position="211"/>
        <end position="221"/>
    </location>
</feature>
<evidence type="ECO:0000313" key="2">
    <source>
        <dbReference type="EMBL" id="MCD9641961.1"/>
    </source>
</evidence>
<proteinExistence type="predicted"/>
<feature type="compositionally biased region" description="Polar residues" evidence="1">
    <location>
        <begin position="177"/>
        <end position="195"/>
    </location>
</feature>
<gene>
    <name evidence="2" type="ORF">HAX54_028520</name>
</gene>
<feature type="region of interest" description="Disordered" evidence="1">
    <location>
        <begin position="175"/>
        <end position="228"/>
    </location>
</feature>
<keyword evidence="3" id="KW-1185">Reference proteome</keyword>
<dbReference type="EMBL" id="JACEIK010003503">
    <property type="protein sequence ID" value="MCD9641961.1"/>
    <property type="molecule type" value="Genomic_DNA"/>
</dbReference>
<organism evidence="2 3">
    <name type="scientific">Datura stramonium</name>
    <name type="common">Jimsonweed</name>
    <name type="synonym">Common thornapple</name>
    <dbReference type="NCBI Taxonomy" id="4076"/>
    <lineage>
        <taxon>Eukaryota</taxon>
        <taxon>Viridiplantae</taxon>
        <taxon>Streptophyta</taxon>
        <taxon>Embryophyta</taxon>
        <taxon>Tracheophyta</taxon>
        <taxon>Spermatophyta</taxon>
        <taxon>Magnoliopsida</taxon>
        <taxon>eudicotyledons</taxon>
        <taxon>Gunneridae</taxon>
        <taxon>Pentapetalae</taxon>
        <taxon>asterids</taxon>
        <taxon>lamiids</taxon>
        <taxon>Solanales</taxon>
        <taxon>Solanaceae</taxon>
        <taxon>Solanoideae</taxon>
        <taxon>Datureae</taxon>
        <taxon>Datura</taxon>
    </lineage>
</organism>
<accession>A0ABS8V5Q9</accession>
<sequence>MRSNATTNVPVDTMSKPSSVVGESCFHSSVGLKEKIHTESITIDVLNQTFQTNPLDSVAIILDGMKSNKSFQGPGTVSVSSHKKEMVPENLMSKRLVDHLFEGDLPKERGKFSNVLAMSDQLVEQSLTKMALGESKIGVEDKVQPENVLGSKEEEAEKEMDDGIALGVILRSEKPISKSSTGGKTQKALSIQVKNGSKKGIFSGSKRKKREMPIDEEHDAPVESSTQR</sequence>
<evidence type="ECO:0000256" key="1">
    <source>
        <dbReference type="SAM" id="MobiDB-lite"/>
    </source>
</evidence>
<name>A0ABS8V5Q9_DATST</name>
<reference evidence="2 3" key="1">
    <citation type="journal article" date="2021" name="BMC Genomics">
        <title>Datura genome reveals duplications of psychoactive alkaloid biosynthetic genes and high mutation rate following tissue culture.</title>
        <authorList>
            <person name="Rajewski A."/>
            <person name="Carter-House D."/>
            <person name="Stajich J."/>
            <person name="Litt A."/>
        </authorList>
    </citation>
    <scope>NUCLEOTIDE SEQUENCE [LARGE SCALE GENOMIC DNA]</scope>
    <source>
        <strain evidence="2">AR-01</strain>
    </source>
</reference>
<comment type="caution">
    <text evidence="2">The sequence shown here is derived from an EMBL/GenBank/DDBJ whole genome shotgun (WGS) entry which is preliminary data.</text>
</comment>
<evidence type="ECO:0000313" key="3">
    <source>
        <dbReference type="Proteomes" id="UP000823775"/>
    </source>
</evidence>